<evidence type="ECO:0008006" key="4">
    <source>
        <dbReference type="Google" id="ProtNLM"/>
    </source>
</evidence>
<dbReference type="STRING" id="310782.SAMN05216499_105310"/>
<protein>
    <recommendedName>
        <fullName evidence="4">SpdD protein</fullName>
    </recommendedName>
</protein>
<feature type="transmembrane region" description="Helical" evidence="1">
    <location>
        <begin position="49"/>
        <end position="82"/>
    </location>
</feature>
<evidence type="ECO:0000256" key="1">
    <source>
        <dbReference type="SAM" id="Phobius"/>
    </source>
</evidence>
<keyword evidence="1" id="KW-0472">Membrane</keyword>
<name>A0A1M7CPH2_9ACTN</name>
<accession>A0A1M7CPH2</accession>
<keyword evidence="3" id="KW-1185">Reference proteome</keyword>
<proteinExistence type="predicted"/>
<dbReference type="AlphaFoldDB" id="A0A1M7CPH2"/>
<sequence length="92" mass="9398">MSLTPKYPQAPAVPTLVAPEQHTPACQCQHPQPLTATRRTAPGFRIAAGAVAAAITVGIVLTALLVAVTVAAVSVAGVAVVLRSLLTPPRQR</sequence>
<evidence type="ECO:0000313" key="2">
    <source>
        <dbReference type="EMBL" id="SHL69174.1"/>
    </source>
</evidence>
<keyword evidence="1" id="KW-1133">Transmembrane helix</keyword>
<dbReference type="EMBL" id="FRBI01000005">
    <property type="protein sequence ID" value="SHL69174.1"/>
    <property type="molecule type" value="Genomic_DNA"/>
</dbReference>
<gene>
    <name evidence="2" type="ORF">SAMN05216499_105310</name>
</gene>
<keyword evidence="1" id="KW-0812">Transmembrane</keyword>
<organism evidence="2 3">
    <name type="scientific">Actinacidiphila paucisporea</name>
    <dbReference type="NCBI Taxonomy" id="310782"/>
    <lineage>
        <taxon>Bacteria</taxon>
        <taxon>Bacillati</taxon>
        <taxon>Actinomycetota</taxon>
        <taxon>Actinomycetes</taxon>
        <taxon>Kitasatosporales</taxon>
        <taxon>Streptomycetaceae</taxon>
        <taxon>Actinacidiphila</taxon>
    </lineage>
</organism>
<evidence type="ECO:0000313" key="3">
    <source>
        <dbReference type="Proteomes" id="UP000184111"/>
    </source>
</evidence>
<dbReference type="RefSeq" id="WP_407640016.1">
    <property type="nucleotide sequence ID" value="NZ_FRBI01000005.1"/>
</dbReference>
<dbReference type="Proteomes" id="UP000184111">
    <property type="component" value="Unassembled WGS sequence"/>
</dbReference>
<reference evidence="2 3" key="1">
    <citation type="submission" date="2016-11" db="EMBL/GenBank/DDBJ databases">
        <authorList>
            <person name="Jaros S."/>
            <person name="Januszkiewicz K."/>
            <person name="Wedrychowicz H."/>
        </authorList>
    </citation>
    <scope>NUCLEOTIDE SEQUENCE [LARGE SCALE GENOMIC DNA]</scope>
    <source>
        <strain evidence="2 3">CGMCC 4.2025</strain>
    </source>
</reference>